<gene>
    <name evidence="1" type="ORF">PDJAM_G00235250</name>
</gene>
<evidence type="ECO:0000313" key="1">
    <source>
        <dbReference type="EMBL" id="MCJ8734430.1"/>
    </source>
</evidence>
<proteinExistence type="predicted"/>
<evidence type="ECO:0000313" key="2">
    <source>
        <dbReference type="Proteomes" id="UP000830395"/>
    </source>
</evidence>
<name>A0ACC5YFL7_9TELE</name>
<dbReference type="EMBL" id="CM040981">
    <property type="protein sequence ID" value="MCJ8734430.1"/>
    <property type="molecule type" value="Genomic_DNA"/>
</dbReference>
<comment type="caution">
    <text evidence="1">The sequence shown here is derived from an EMBL/GenBank/DDBJ whole genome shotgun (WGS) entry which is preliminary data.</text>
</comment>
<dbReference type="Proteomes" id="UP000830395">
    <property type="component" value="Chromosome 7"/>
</dbReference>
<protein>
    <submittedName>
        <fullName evidence="1">Uncharacterized protein</fullName>
    </submittedName>
</protein>
<accession>A0ACC5YFL7</accession>
<keyword evidence="2" id="KW-1185">Reference proteome</keyword>
<organism evidence="1 2">
    <name type="scientific">Pangasius djambal</name>
    <dbReference type="NCBI Taxonomy" id="1691987"/>
    <lineage>
        <taxon>Eukaryota</taxon>
        <taxon>Metazoa</taxon>
        <taxon>Chordata</taxon>
        <taxon>Craniata</taxon>
        <taxon>Vertebrata</taxon>
        <taxon>Euteleostomi</taxon>
        <taxon>Actinopterygii</taxon>
        <taxon>Neopterygii</taxon>
        <taxon>Teleostei</taxon>
        <taxon>Ostariophysi</taxon>
        <taxon>Siluriformes</taxon>
        <taxon>Pangasiidae</taxon>
        <taxon>Pangasius</taxon>
    </lineage>
</organism>
<reference evidence="1" key="1">
    <citation type="submission" date="2020-02" db="EMBL/GenBank/DDBJ databases">
        <title>Genome sequencing of the panga catfish, Pangasius djambal.</title>
        <authorList>
            <person name="Wen M."/>
            <person name="Zahm M."/>
            <person name="Roques C."/>
            <person name="Cabau C."/>
            <person name="Klopp C."/>
            <person name="Donnadieu C."/>
            <person name="Jouanno E."/>
            <person name="Avarre J.-C."/>
            <person name="Campet M."/>
            <person name="Ha T."/>
            <person name="Dugue R."/>
            <person name="Lampietro C."/>
            <person name="Louis A."/>
            <person name="Herpin A."/>
            <person name="Echchiki A."/>
            <person name="Berthelot C."/>
            <person name="Parey E."/>
            <person name="Roest-Crollius H."/>
            <person name="Braasch I."/>
            <person name="Postlethwait J.H."/>
            <person name="Bobe J."/>
            <person name="Montfort J."/>
            <person name="Bouchez O."/>
            <person name="Begum T."/>
            <person name="Schartl M."/>
            <person name="Gustiano R."/>
            <person name="Guiguen Y."/>
        </authorList>
    </citation>
    <scope>NUCLEOTIDE SEQUENCE</scope>
    <source>
        <strain evidence="1">Pdj_M5554</strain>
    </source>
</reference>
<sequence length="231" mass="25302">MPVLFVTSFPEETNKNSPESLSCEEQKEQRAEEERKEPSGKEAVGSGGKNVFARMLKAAQRYLADATKQSTAKAMASPGESSPAAARLPNKRTPASFSLTRRRKSQIRQSQNASVARKGPFILQDADGGATEDSSQMPLRRLRSGPVGRVARRRSSVQSNRVRSLMHQTRRGTAQCLTSTNPNSCSKPGRNDASVERRESPHRITSPGRTPLTEIIIGSSPSIQMRESQLI</sequence>